<reference evidence="2 3" key="1">
    <citation type="submission" date="2021-06" db="EMBL/GenBank/DDBJ databases">
        <authorList>
            <person name="Criscuolo A."/>
        </authorList>
    </citation>
    <scope>NUCLEOTIDE SEQUENCE [LARGE SCALE GENOMIC DNA]</scope>
    <source>
        <strain evidence="3">CIP 111802</strain>
    </source>
</reference>
<proteinExistence type="predicted"/>
<comment type="caution">
    <text evidence="2">The sequence shown here is derived from an EMBL/GenBank/DDBJ whole genome shotgun (WGS) entry which is preliminary data.</text>
</comment>
<dbReference type="InterPro" id="IPR018778">
    <property type="entry name" value="T7SS_EssB"/>
</dbReference>
<dbReference type="RefSeq" id="WP_218099360.1">
    <property type="nucleotide sequence ID" value="NZ_CAJVCE010000007.1"/>
</dbReference>
<dbReference type="EMBL" id="CAJVCE010000007">
    <property type="protein sequence ID" value="CAG7643592.1"/>
    <property type="molecule type" value="Genomic_DNA"/>
</dbReference>
<keyword evidence="3" id="KW-1185">Reference proteome</keyword>
<evidence type="ECO:0000313" key="3">
    <source>
        <dbReference type="Proteomes" id="UP000730618"/>
    </source>
</evidence>
<keyword evidence="1" id="KW-0472">Membrane</keyword>
<evidence type="ECO:0000313" key="2">
    <source>
        <dbReference type="EMBL" id="CAG7643592.1"/>
    </source>
</evidence>
<organism evidence="2 3">
    <name type="scientific">Paenibacillus allorhizosphaerae</name>
    <dbReference type="NCBI Taxonomy" id="2849866"/>
    <lineage>
        <taxon>Bacteria</taxon>
        <taxon>Bacillati</taxon>
        <taxon>Bacillota</taxon>
        <taxon>Bacilli</taxon>
        <taxon>Bacillales</taxon>
        <taxon>Paenibacillaceae</taxon>
        <taxon>Paenibacillus</taxon>
    </lineage>
</organism>
<gene>
    <name evidence="2" type="ORF">PAECIP111802_03052</name>
</gene>
<name>A0ABM8VI44_9BACL</name>
<protein>
    <submittedName>
        <fullName evidence="2">Uncharacterized protein</fullName>
    </submittedName>
</protein>
<keyword evidence="1" id="KW-0812">Transmembrane</keyword>
<evidence type="ECO:0000256" key="1">
    <source>
        <dbReference type="SAM" id="Phobius"/>
    </source>
</evidence>
<sequence>MARHIDFNGGTFIFTKDVIKFRLPRKVTLAESPEQLDALKELTGDYTFPLKQVEFEDASRQDYVFYYGIEEGYRPFEKVRTNPLDSKLHIVESLICLGEYTEELYRTQGLTIILEPVNLYVDSLHRVKAAFTGIDTILPSSGFHDDDILEQVKRLILMLFSSVPFQSMKSRGIGTARDKPAPGAQEFLMTILRCKSFEDLRLAAAHQRDHMDLVEKEMAAMKKERIRTGLGEYRKWIWMGASFFVVVMVGLMLFIYSAGFNSGKSAAHAAALAGAEPEPEPIVREDVLKALRLGAGGKYREAILLFQKIDPKELKDDDKYAYATALWKRGAGLMALDVYPDKEIIDLVVQDFVDKKNTLAIKQIKLDAPVVKFEKAVIDGNAKTIIEQRKAFELDKRRSKIVAEAFMKENNLDEAGNYALKSGDDKLVAQVRFAKAVAAKDAKKIIEQKDLFPLKPGDQANVAMAYADLGDTANGWNYAQKSGDIKAMIYVKKAVVGELYVNTSLSYMERDAQIEKLKIEITELEAKLPK</sequence>
<keyword evidence="1" id="KW-1133">Transmembrane helix</keyword>
<dbReference type="Proteomes" id="UP000730618">
    <property type="component" value="Unassembled WGS sequence"/>
</dbReference>
<dbReference type="Pfam" id="PF10140">
    <property type="entry name" value="YukC"/>
    <property type="match status" value="1"/>
</dbReference>
<accession>A0ABM8VI44</accession>
<feature type="transmembrane region" description="Helical" evidence="1">
    <location>
        <begin position="236"/>
        <end position="256"/>
    </location>
</feature>